<proteinExistence type="inferred from homology"/>
<dbReference type="InterPro" id="IPR032816">
    <property type="entry name" value="VTT_dom"/>
</dbReference>
<keyword evidence="6 7" id="KW-0472">Membrane</keyword>
<keyword evidence="3 7" id="KW-1003">Cell membrane</keyword>
<dbReference type="Proteomes" id="UP000316008">
    <property type="component" value="Unassembled WGS sequence"/>
</dbReference>
<keyword evidence="4 7" id="KW-0812">Transmembrane</keyword>
<evidence type="ECO:0000256" key="1">
    <source>
        <dbReference type="ARBA" id="ARBA00004651"/>
    </source>
</evidence>
<dbReference type="GO" id="GO:0005886">
    <property type="term" value="C:plasma membrane"/>
    <property type="evidence" value="ECO:0007669"/>
    <property type="project" value="UniProtKB-SubCell"/>
</dbReference>
<dbReference type="OrthoDB" id="9813426at2"/>
<evidence type="ECO:0000256" key="5">
    <source>
        <dbReference type="ARBA" id="ARBA00022989"/>
    </source>
</evidence>
<feature type="domain" description="VTT" evidence="8">
    <location>
        <begin position="45"/>
        <end position="172"/>
    </location>
</feature>
<protein>
    <recommendedName>
        <fullName evidence="8">VTT domain-containing protein</fullName>
    </recommendedName>
</protein>
<keyword evidence="5 7" id="KW-1133">Transmembrane helix</keyword>
<name>A0A556MQ65_9FLAO</name>
<accession>A0A556MQ65</accession>
<reference evidence="9 10" key="1">
    <citation type="submission" date="2019-07" db="EMBL/GenBank/DDBJ databases">
        <authorList>
            <person name="Huq M.A."/>
        </authorList>
    </citation>
    <scope>NUCLEOTIDE SEQUENCE [LARGE SCALE GENOMIC DNA]</scope>
    <source>
        <strain evidence="9 10">MAH-3</strain>
    </source>
</reference>
<evidence type="ECO:0000313" key="10">
    <source>
        <dbReference type="Proteomes" id="UP000316008"/>
    </source>
</evidence>
<gene>
    <name evidence="9" type="ORF">FO442_12840</name>
</gene>
<sequence>MLEFFHQLFDLEHFGDFVKTYENYIYIILFLVIFVETGLVIMPFLPGDSLLFTAGLFAASGELNITLLLGLLVIAAVLGDNVNYWIGRNIGLNVFNWKIKGRQLVKPVYLEKTEAFFEKNGVKAIIMARFVPFVRTFTPFAAGIGKMNYRKFFLFDVIGGFLWIFGLSLAGYFLGSIEWIKDNIEKVCLGIIFISVLPMIISFIRSKMGKKDV</sequence>
<evidence type="ECO:0000256" key="3">
    <source>
        <dbReference type="ARBA" id="ARBA00022475"/>
    </source>
</evidence>
<organism evidence="9 10">
    <name type="scientific">Fluviicola chungangensis</name>
    <dbReference type="NCBI Taxonomy" id="2597671"/>
    <lineage>
        <taxon>Bacteria</taxon>
        <taxon>Pseudomonadati</taxon>
        <taxon>Bacteroidota</taxon>
        <taxon>Flavobacteriia</taxon>
        <taxon>Flavobacteriales</taxon>
        <taxon>Crocinitomicaceae</taxon>
        <taxon>Fluviicola</taxon>
    </lineage>
</organism>
<dbReference type="EMBL" id="VLPL01000006">
    <property type="protein sequence ID" value="TSJ41972.1"/>
    <property type="molecule type" value="Genomic_DNA"/>
</dbReference>
<feature type="transmembrane region" description="Helical" evidence="7">
    <location>
        <begin position="51"/>
        <end position="78"/>
    </location>
</feature>
<evidence type="ECO:0000256" key="2">
    <source>
        <dbReference type="ARBA" id="ARBA00010792"/>
    </source>
</evidence>
<dbReference type="RefSeq" id="WP_144333603.1">
    <property type="nucleotide sequence ID" value="NZ_VLPL01000006.1"/>
</dbReference>
<comment type="caution">
    <text evidence="9">The sequence shown here is derived from an EMBL/GenBank/DDBJ whole genome shotgun (WGS) entry which is preliminary data.</text>
</comment>
<dbReference type="Pfam" id="PF09335">
    <property type="entry name" value="VTT_dom"/>
    <property type="match status" value="1"/>
</dbReference>
<keyword evidence="10" id="KW-1185">Reference proteome</keyword>
<dbReference type="PANTHER" id="PTHR30353">
    <property type="entry name" value="INNER MEMBRANE PROTEIN DEDA-RELATED"/>
    <property type="match status" value="1"/>
</dbReference>
<feature type="transmembrane region" description="Helical" evidence="7">
    <location>
        <begin position="152"/>
        <end position="175"/>
    </location>
</feature>
<evidence type="ECO:0000256" key="7">
    <source>
        <dbReference type="RuleBase" id="RU367016"/>
    </source>
</evidence>
<feature type="transmembrane region" description="Helical" evidence="7">
    <location>
        <begin position="24"/>
        <end position="45"/>
    </location>
</feature>
<comment type="subcellular location">
    <subcellularLocation>
        <location evidence="1 7">Cell membrane</location>
        <topology evidence="1 7">Multi-pass membrane protein</topology>
    </subcellularLocation>
</comment>
<feature type="transmembrane region" description="Helical" evidence="7">
    <location>
        <begin position="187"/>
        <end position="204"/>
    </location>
</feature>
<comment type="similarity">
    <text evidence="2 7">Belongs to the DedA family.</text>
</comment>
<evidence type="ECO:0000256" key="4">
    <source>
        <dbReference type="ARBA" id="ARBA00022692"/>
    </source>
</evidence>
<evidence type="ECO:0000259" key="8">
    <source>
        <dbReference type="Pfam" id="PF09335"/>
    </source>
</evidence>
<dbReference type="AlphaFoldDB" id="A0A556MQ65"/>
<evidence type="ECO:0000256" key="6">
    <source>
        <dbReference type="ARBA" id="ARBA00023136"/>
    </source>
</evidence>
<dbReference type="InterPro" id="IPR032818">
    <property type="entry name" value="DedA-like"/>
</dbReference>
<dbReference type="PANTHER" id="PTHR30353:SF0">
    <property type="entry name" value="TRANSMEMBRANE PROTEIN"/>
    <property type="match status" value="1"/>
</dbReference>
<evidence type="ECO:0000313" key="9">
    <source>
        <dbReference type="EMBL" id="TSJ41972.1"/>
    </source>
</evidence>